<dbReference type="InterPro" id="IPR013384">
    <property type="entry name" value="Flagell_FlgL"/>
</dbReference>
<name>A0A2P4EQU6_9GAMM</name>
<dbReference type="GO" id="GO:0009424">
    <property type="term" value="C:bacterial-type flagellum hook"/>
    <property type="evidence" value="ECO:0007669"/>
    <property type="project" value="InterPro"/>
</dbReference>
<feature type="domain" description="Flagellin C-terminal" evidence="7">
    <location>
        <begin position="336"/>
        <end position="419"/>
    </location>
</feature>
<accession>A0A2P4EQU6</accession>
<dbReference type="SUPFAM" id="SSF64518">
    <property type="entry name" value="Phase 1 flagellin"/>
    <property type="match status" value="1"/>
</dbReference>
<dbReference type="GO" id="GO:0071973">
    <property type="term" value="P:bacterial-type flagellum-dependent cell motility"/>
    <property type="evidence" value="ECO:0007669"/>
    <property type="project" value="InterPro"/>
</dbReference>
<keyword evidence="8" id="KW-0969">Cilium</keyword>
<evidence type="ECO:0000259" key="7">
    <source>
        <dbReference type="Pfam" id="PF00700"/>
    </source>
</evidence>
<dbReference type="Proteomes" id="UP000243451">
    <property type="component" value="Unassembled WGS sequence"/>
</dbReference>
<gene>
    <name evidence="8" type="primary">flgL</name>
    <name evidence="8" type="ORF">C1949_17810</name>
</gene>
<keyword evidence="4" id="KW-0964">Secreted</keyword>
<evidence type="ECO:0000256" key="5">
    <source>
        <dbReference type="ARBA" id="ARBA00023143"/>
    </source>
</evidence>
<sequence length="420" mass="45038">MRISTIQQFNSGVRGISDNYSNATRTQEQISSGKRILTPADDPVATVRLLQLSQESNRLGQYSTNMTAANNSLVQEESTLNSVNNAMGRIREIAIEAGDGSKTPEDLAALGTELEQREEELFNLFNSRNARGEYLFGGYQSSEPPFVKNADGTYSYQGDEGQRSVQIAGSKQVAINDNGKDLFVNIANVNRVNTAADAANTGTGRISLGVVENKSEYDSTFYPQGSVGIVIGAAGDTYEIVDSGGNPMVPPVTGDLEPGDEGGYTVRYAGVVVTLDGVPAAGDSFTITTGDSSPTSTNRESRSILETVALLRDNLNNGDMTTEGKLARRDLIGVTLENMDNAVNNVLSVQTTIGARMNVIESTLNENEEVALINTTVTSQLEDLDYAEALSRLSLQSVVLEASQQSFVKVSSLNLFNLLR</sequence>
<feature type="domain" description="Flagellin N-terminal" evidence="6">
    <location>
        <begin position="3"/>
        <end position="140"/>
    </location>
</feature>
<dbReference type="PANTHER" id="PTHR42792">
    <property type="entry name" value="FLAGELLIN"/>
    <property type="match status" value="1"/>
</dbReference>
<comment type="similarity">
    <text evidence="3">Belongs to the bacterial flagellin family.</text>
</comment>
<organism evidence="8 9">
    <name type="scientific">Halopseudomonas oceani</name>
    <dbReference type="NCBI Taxonomy" id="1708783"/>
    <lineage>
        <taxon>Bacteria</taxon>
        <taxon>Pseudomonadati</taxon>
        <taxon>Pseudomonadota</taxon>
        <taxon>Gammaproteobacteria</taxon>
        <taxon>Pseudomonadales</taxon>
        <taxon>Pseudomonadaceae</taxon>
        <taxon>Halopseudomonas</taxon>
    </lineage>
</organism>
<evidence type="ECO:0000256" key="3">
    <source>
        <dbReference type="ARBA" id="ARBA00005709"/>
    </source>
</evidence>
<evidence type="ECO:0000256" key="4">
    <source>
        <dbReference type="ARBA" id="ARBA00022525"/>
    </source>
</evidence>
<proteinExistence type="inferred from homology"/>
<dbReference type="NCBIfam" id="TIGR02550">
    <property type="entry name" value="flagell_flgL"/>
    <property type="match status" value="1"/>
</dbReference>
<dbReference type="AlphaFoldDB" id="A0A2P4EQU6"/>
<keyword evidence="8" id="KW-0282">Flagellum</keyword>
<dbReference type="EMBL" id="PPSK01000027">
    <property type="protein sequence ID" value="POB00975.1"/>
    <property type="molecule type" value="Genomic_DNA"/>
</dbReference>
<dbReference type="InterPro" id="IPR046358">
    <property type="entry name" value="Flagellin_C"/>
</dbReference>
<protein>
    <submittedName>
        <fullName evidence="8">Flagellar hook-associated protein 3</fullName>
    </submittedName>
</protein>
<evidence type="ECO:0000313" key="9">
    <source>
        <dbReference type="Proteomes" id="UP000243451"/>
    </source>
</evidence>
<dbReference type="GO" id="GO:0005576">
    <property type="term" value="C:extracellular region"/>
    <property type="evidence" value="ECO:0007669"/>
    <property type="project" value="UniProtKB-SubCell"/>
</dbReference>
<keyword evidence="8" id="KW-0966">Cell projection</keyword>
<dbReference type="InterPro" id="IPR001029">
    <property type="entry name" value="Flagellin_N"/>
</dbReference>
<dbReference type="OrthoDB" id="9768249at2"/>
<dbReference type="PANTHER" id="PTHR42792:SF1">
    <property type="entry name" value="FLAGELLAR HOOK-ASSOCIATED PROTEIN 3"/>
    <property type="match status" value="1"/>
</dbReference>
<keyword evidence="9" id="KW-1185">Reference proteome</keyword>
<reference evidence="8 9" key="1">
    <citation type="submission" date="2018-01" db="EMBL/GenBank/DDBJ databases">
        <title>Draft genome of the type strain Pseudomonas oceani DSM 100277 isolated from the deep water in Okinawa trough, northwestern Pacific Ocean.</title>
        <authorList>
            <person name="Gomila M."/>
            <person name="Mulet M."/>
            <person name="Garcia-Valdes E."/>
            <person name="Lalucat J."/>
        </authorList>
    </citation>
    <scope>NUCLEOTIDE SEQUENCE [LARGE SCALE GENOMIC DNA]</scope>
    <source>
        <strain evidence="8 9">DSM 100277</strain>
    </source>
</reference>
<dbReference type="GO" id="GO:0005198">
    <property type="term" value="F:structural molecule activity"/>
    <property type="evidence" value="ECO:0007669"/>
    <property type="project" value="InterPro"/>
</dbReference>
<evidence type="ECO:0000313" key="8">
    <source>
        <dbReference type="EMBL" id="POB00975.1"/>
    </source>
</evidence>
<dbReference type="InterPro" id="IPR001492">
    <property type="entry name" value="Flagellin"/>
</dbReference>
<evidence type="ECO:0000256" key="2">
    <source>
        <dbReference type="ARBA" id="ARBA00004613"/>
    </source>
</evidence>
<dbReference type="Gene3D" id="1.20.1330.10">
    <property type="entry name" value="f41 fragment of flagellin, N-terminal domain"/>
    <property type="match status" value="2"/>
</dbReference>
<keyword evidence="5" id="KW-0975">Bacterial flagellum</keyword>
<comment type="subcellular location">
    <subcellularLocation>
        <location evidence="1">Bacterial flagellum</location>
    </subcellularLocation>
    <subcellularLocation>
        <location evidence="2">Secreted</location>
    </subcellularLocation>
</comment>
<dbReference type="Pfam" id="PF00700">
    <property type="entry name" value="Flagellin_C"/>
    <property type="match status" value="1"/>
</dbReference>
<evidence type="ECO:0000259" key="6">
    <source>
        <dbReference type="Pfam" id="PF00669"/>
    </source>
</evidence>
<comment type="caution">
    <text evidence="8">The sequence shown here is derived from an EMBL/GenBank/DDBJ whole genome shotgun (WGS) entry which is preliminary data.</text>
</comment>
<evidence type="ECO:0000256" key="1">
    <source>
        <dbReference type="ARBA" id="ARBA00004365"/>
    </source>
</evidence>
<dbReference type="Pfam" id="PF00669">
    <property type="entry name" value="Flagellin_N"/>
    <property type="match status" value="1"/>
</dbReference>
<dbReference type="RefSeq" id="WP_104739766.1">
    <property type="nucleotide sequence ID" value="NZ_BMHR01000023.1"/>
</dbReference>